<accession>A0ABW4ALZ0</accession>
<dbReference type="InterPro" id="IPR010310">
    <property type="entry name" value="T7SS_ESAT-6-like"/>
</dbReference>
<comment type="similarity">
    <text evidence="1">Belongs to the WXG100 family.</text>
</comment>
<dbReference type="EMBL" id="JBHTMK010000049">
    <property type="protein sequence ID" value="MFD1370978.1"/>
    <property type="molecule type" value="Genomic_DNA"/>
</dbReference>
<proteinExistence type="inferred from homology"/>
<dbReference type="Pfam" id="PF06013">
    <property type="entry name" value="WXG100"/>
    <property type="match status" value="1"/>
</dbReference>
<evidence type="ECO:0000256" key="1">
    <source>
        <dbReference type="RuleBase" id="RU362001"/>
    </source>
</evidence>
<gene>
    <name evidence="2" type="ORF">ACFQ5G_37040</name>
</gene>
<organism evidence="2 3">
    <name type="scientific">Actinoplanes sichuanensis</name>
    <dbReference type="NCBI Taxonomy" id="512349"/>
    <lineage>
        <taxon>Bacteria</taxon>
        <taxon>Bacillati</taxon>
        <taxon>Actinomycetota</taxon>
        <taxon>Actinomycetes</taxon>
        <taxon>Micromonosporales</taxon>
        <taxon>Micromonosporaceae</taxon>
        <taxon>Actinoplanes</taxon>
    </lineage>
</organism>
<evidence type="ECO:0000313" key="2">
    <source>
        <dbReference type="EMBL" id="MFD1370978.1"/>
    </source>
</evidence>
<protein>
    <recommendedName>
        <fullName evidence="1">ESAT-6-like protein</fullName>
    </recommendedName>
</protein>
<dbReference type="SUPFAM" id="SSF140453">
    <property type="entry name" value="EsxAB dimer-like"/>
    <property type="match status" value="1"/>
</dbReference>
<sequence length="97" mass="10917">MNDGHLLVNFNSLHQARLDIAKAVNKLTADLEYLESEGKKLQGTWSGAAQDAYDIRQRTWQAASKDLQIILAEIGSALERSHDDYQDTERAAANRFQ</sequence>
<evidence type="ECO:0000313" key="3">
    <source>
        <dbReference type="Proteomes" id="UP001597183"/>
    </source>
</evidence>
<dbReference type="Proteomes" id="UP001597183">
    <property type="component" value="Unassembled WGS sequence"/>
</dbReference>
<comment type="caution">
    <text evidence="2">The sequence shown here is derived from an EMBL/GenBank/DDBJ whole genome shotgun (WGS) entry which is preliminary data.</text>
</comment>
<dbReference type="RefSeq" id="WP_317789059.1">
    <property type="nucleotide sequence ID" value="NZ_AP028461.1"/>
</dbReference>
<dbReference type="NCBIfam" id="TIGR03930">
    <property type="entry name" value="WXG100_ESAT6"/>
    <property type="match status" value="1"/>
</dbReference>
<dbReference type="InterPro" id="IPR036689">
    <property type="entry name" value="ESAT-6-like_sf"/>
</dbReference>
<keyword evidence="3" id="KW-1185">Reference proteome</keyword>
<reference evidence="3" key="1">
    <citation type="journal article" date="2019" name="Int. J. Syst. Evol. Microbiol.">
        <title>The Global Catalogue of Microorganisms (GCM) 10K type strain sequencing project: providing services to taxonomists for standard genome sequencing and annotation.</title>
        <authorList>
            <consortium name="The Broad Institute Genomics Platform"/>
            <consortium name="The Broad Institute Genome Sequencing Center for Infectious Disease"/>
            <person name="Wu L."/>
            <person name="Ma J."/>
        </authorList>
    </citation>
    <scope>NUCLEOTIDE SEQUENCE [LARGE SCALE GENOMIC DNA]</scope>
    <source>
        <strain evidence="3">CCM 7526</strain>
    </source>
</reference>
<name>A0ABW4ALZ0_9ACTN</name>
<dbReference type="Gene3D" id="1.10.287.1060">
    <property type="entry name" value="ESAT-6-like"/>
    <property type="match status" value="1"/>
</dbReference>